<dbReference type="Pfam" id="PF02311">
    <property type="entry name" value="AraC_binding"/>
    <property type="match status" value="1"/>
</dbReference>
<proteinExistence type="predicted"/>
<dbReference type="InterPro" id="IPR009057">
    <property type="entry name" value="Homeodomain-like_sf"/>
</dbReference>
<dbReference type="PANTHER" id="PTHR43280">
    <property type="entry name" value="ARAC-FAMILY TRANSCRIPTIONAL REGULATOR"/>
    <property type="match status" value="1"/>
</dbReference>
<gene>
    <name evidence="5" type="ORF">L0M14_08740</name>
</gene>
<dbReference type="RefSeq" id="WP_235121762.1">
    <property type="nucleotide sequence ID" value="NZ_CP090978.1"/>
</dbReference>
<organism evidence="5 6">
    <name type="scientific">Paenibacillus hexagrammi</name>
    <dbReference type="NCBI Taxonomy" id="2908839"/>
    <lineage>
        <taxon>Bacteria</taxon>
        <taxon>Bacillati</taxon>
        <taxon>Bacillota</taxon>
        <taxon>Bacilli</taxon>
        <taxon>Bacillales</taxon>
        <taxon>Paenibacillaceae</taxon>
        <taxon>Paenibacillus</taxon>
    </lineage>
</organism>
<dbReference type="SMART" id="SM00342">
    <property type="entry name" value="HTH_ARAC"/>
    <property type="match status" value="1"/>
</dbReference>
<reference evidence="5 6" key="1">
    <citation type="journal article" date="2024" name="Int. J. Syst. Evol. Microbiol.">
        <title>Paenibacillus hexagrammi sp. nov., a novel bacterium isolated from the gut content of Hexagrammos agrammus.</title>
        <authorList>
            <person name="Jung H.K."/>
            <person name="Kim D.G."/>
            <person name="Zin H."/>
            <person name="Park J."/>
            <person name="Jung H."/>
            <person name="Kim Y.O."/>
            <person name="Kong H.J."/>
            <person name="Kim J.W."/>
            <person name="Kim Y.S."/>
        </authorList>
    </citation>
    <scope>NUCLEOTIDE SEQUENCE [LARGE SCALE GENOMIC DNA]</scope>
    <source>
        <strain evidence="5 6">YPD9-1</strain>
    </source>
</reference>
<evidence type="ECO:0000259" key="4">
    <source>
        <dbReference type="PROSITE" id="PS01124"/>
    </source>
</evidence>
<keyword evidence="1" id="KW-0805">Transcription regulation</keyword>
<dbReference type="InterPro" id="IPR020449">
    <property type="entry name" value="Tscrpt_reg_AraC-type_HTH"/>
</dbReference>
<dbReference type="Pfam" id="PF12833">
    <property type="entry name" value="HTH_18"/>
    <property type="match status" value="1"/>
</dbReference>
<keyword evidence="2" id="KW-0238">DNA-binding</keyword>
<dbReference type="SUPFAM" id="SSF46689">
    <property type="entry name" value="Homeodomain-like"/>
    <property type="match status" value="2"/>
</dbReference>
<evidence type="ECO:0000256" key="3">
    <source>
        <dbReference type="ARBA" id="ARBA00023163"/>
    </source>
</evidence>
<dbReference type="Gene3D" id="2.60.120.10">
    <property type="entry name" value="Jelly Rolls"/>
    <property type="match status" value="1"/>
</dbReference>
<protein>
    <submittedName>
        <fullName evidence="5">AraC family transcriptional regulator</fullName>
    </submittedName>
</protein>
<dbReference type="Proteomes" id="UP001649230">
    <property type="component" value="Chromosome"/>
</dbReference>
<dbReference type="SUPFAM" id="SSF51215">
    <property type="entry name" value="Regulatory protein AraC"/>
    <property type="match status" value="1"/>
</dbReference>
<dbReference type="EMBL" id="CP090978">
    <property type="protein sequence ID" value="UJF35192.1"/>
    <property type="molecule type" value="Genomic_DNA"/>
</dbReference>
<dbReference type="InterPro" id="IPR003313">
    <property type="entry name" value="AraC-bd"/>
</dbReference>
<dbReference type="InterPro" id="IPR018060">
    <property type="entry name" value="HTH_AraC"/>
</dbReference>
<evidence type="ECO:0000256" key="1">
    <source>
        <dbReference type="ARBA" id="ARBA00023015"/>
    </source>
</evidence>
<evidence type="ECO:0000313" key="6">
    <source>
        <dbReference type="Proteomes" id="UP001649230"/>
    </source>
</evidence>
<dbReference type="InterPro" id="IPR037923">
    <property type="entry name" value="HTH-like"/>
</dbReference>
<dbReference type="PROSITE" id="PS01124">
    <property type="entry name" value="HTH_ARAC_FAMILY_2"/>
    <property type="match status" value="1"/>
</dbReference>
<dbReference type="Gene3D" id="1.10.10.60">
    <property type="entry name" value="Homeodomain-like"/>
    <property type="match status" value="2"/>
</dbReference>
<dbReference type="InterPro" id="IPR014710">
    <property type="entry name" value="RmlC-like_jellyroll"/>
</dbReference>
<evidence type="ECO:0000256" key="2">
    <source>
        <dbReference type="ARBA" id="ARBA00023125"/>
    </source>
</evidence>
<keyword evidence="3" id="KW-0804">Transcription</keyword>
<sequence length="280" mass="32943">MDEYTHEFAHHIYHTPTQLERHSGIIPIRTGYNEAKPNYKIGPSSIFYYSFHFVLSGSVNFIYENHHLQLQQGDLFLLFPHRTHQYFISPEASETLRMFWIAVDGKMLPLLTHRLGVTPQTPYVKSIFDSDFHPCLFNLAETWEKQSKSDDLILLAQLISLFNQLIQMSTIKTQKYSADHWLNMSLEYIHLYYTEGITVKDIADYLGIHRVHFSNMFFKKMKVRPQLYMKKMLMEKALTMIKDTSQPITQIALTLGFSDIYSFTHSFKNYFGKAPSDFRK</sequence>
<dbReference type="PRINTS" id="PR00032">
    <property type="entry name" value="HTHARAC"/>
</dbReference>
<name>A0ABY3SMV5_9BACL</name>
<dbReference type="PANTHER" id="PTHR43280:SF28">
    <property type="entry name" value="HTH-TYPE TRANSCRIPTIONAL ACTIVATOR RHAS"/>
    <property type="match status" value="1"/>
</dbReference>
<accession>A0ABY3SMV5</accession>
<evidence type="ECO:0000313" key="5">
    <source>
        <dbReference type="EMBL" id="UJF35192.1"/>
    </source>
</evidence>
<feature type="domain" description="HTH araC/xylS-type" evidence="4">
    <location>
        <begin position="183"/>
        <end position="280"/>
    </location>
</feature>
<keyword evidence="6" id="KW-1185">Reference proteome</keyword>